<dbReference type="InterPro" id="IPR001128">
    <property type="entry name" value="Cyt_P450"/>
</dbReference>
<dbReference type="AlphaFoldDB" id="G4ZIN8"/>
<evidence type="ECO:0000256" key="2">
    <source>
        <dbReference type="ARBA" id="ARBA00022723"/>
    </source>
</evidence>
<sequence>MAQVNELVYLEAVVKEAMRLNPAVPSNIREALEDVVLCDGTVVKAGEAVSWSSYSMGRMPHVWGPDAKQFKPERWIDATTGKLMAVSPLKFPLFNAGPRVCLGTKLAMMEIKITTASVLSKYNLTAVPGHQVTYRLSLSLAMKDGFKVNVRKATAASFDGVA</sequence>
<dbReference type="Gene3D" id="1.10.630.10">
    <property type="entry name" value="Cytochrome P450"/>
    <property type="match status" value="1"/>
</dbReference>
<accession>G4ZIN8</accession>
<keyword evidence="4 5" id="KW-0408">Iron</keyword>
<dbReference type="SMR" id="G4ZIN8"/>
<dbReference type="InterPro" id="IPR036396">
    <property type="entry name" value="Cyt_P450_sf"/>
</dbReference>
<dbReference type="InterPro" id="IPR017972">
    <property type="entry name" value="Cyt_P450_CS"/>
</dbReference>
<keyword evidence="8" id="KW-1185">Reference proteome</keyword>
<keyword evidence="2 5" id="KW-0479">Metal-binding</keyword>
<organism evidence="7 8">
    <name type="scientific">Phytophthora sojae (strain P6497)</name>
    <name type="common">Soybean stem and root rot agent</name>
    <name type="synonym">Phytophthora megasperma f. sp. glycines</name>
    <dbReference type="NCBI Taxonomy" id="1094619"/>
    <lineage>
        <taxon>Eukaryota</taxon>
        <taxon>Sar</taxon>
        <taxon>Stramenopiles</taxon>
        <taxon>Oomycota</taxon>
        <taxon>Peronosporomycetes</taxon>
        <taxon>Peronosporales</taxon>
        <taxon>Peronosporaceae</taxon>
        <taxon>Phytophthora</taxon>
    </lineage>
</organism>
<dbReference type="GO" id="GO:0006629">
    <property type="term" value="P:lipid metabolic process"/>
    <property type="evidence" value="ECO:0007669"/>
    <property type="project" value="UniProtKB-ARBA"/>
</dbReference>
<keyword evidence="3 6" id="KW-0560">Oxidoreductase</keyword>
<dbReference type="GeneID" id="20658340"/>
<evidence type="ECO:0008006" key="9">
    <source>
        <dbReference type="Google" id="ProtNLM"/>
    </source>
</evidence>
<evidence type="ECO:0000256" key="4">
    <source>
        <dbReference type="ARBA" id="ARBA00023004"/>
    </source>
</evidence>
<dbReference type="GO" id="GO:0020037">
    <property type="term" value="F:heme binding"/>
    <property type="evidence" value="ECO:0007669"/>
    <property type="project" value="InterPro"/>
</dbReference>
<comment type="similarity">
    <text evidence="1 6">Belongs to the cytochrome P450 family.</text>
</comment>
<feature type="binding site" description="axial binding residue" evidence="5">
    <location>
        <position position="101"/>
    </location>
    <ligand>
        <name>heme</name>
        <dbReference type="ChEBI" id="CHEBI:30413"/>
    </ligand>
    <ligandPart>
        <name>Fe</name>
        <dbReference type="ChEBI" id="CHEBI:18248"/>
    </ligandPart>
</feature>
<dbReference type="GO" id="GO:0016705">
    <property type="term" value="F:oxidoreductase activity, acting on paired donors, with incorporation or reduction of molecular oxygen"/>
    <property type="evidence" value="ECO:0007669"/>
    <property type="project" value="InterPro"/>
</dbReference>
<dbReference type="Pfam" id="PF00067">
    <property type="entry name" value="p450"/>
    <property type="match status" value="1"/>
</dbReference>
<evidence type="ECO:0000256" key="5">
    <source>
        <dbReference type="PIRSR" id="PIRSR602401-1"/>
    </source>
</evidence>
<dbReference type="SUPFAM" id="SSF48264">
    <property type="entry name" value="Cytochrome P450"/>
    <property type="match status" value="1"/>
</dbReference>
<reference evidence="7 8" key="1">
    <citation type="journal article" date="2006" name="Science">
        <title>Phytophthora genome sequences uncover evolutionary origins and mechanisms of pathogenesis.</title>
        <authorList>
            <person name="Tyler B.M."/>
            <person name="Tripathy S."/>
            <person name="Zhang X."/>
            <person name="Dehal P."/>
            <person name="Jiang R.H."/>
            <person name="Aerts A."/>
            <person name="Arredondo F.D."/>
            <person name="Baxter L."/>
            <person name="Bensasson D."/>
            <person name="Beynon J.L."/>
            <person name="Chapman J."/>
            <person name="Damasceno C.M."/>
            <person name="Dorrance A.E."/>
            <person name="Dou D."/>
            <person name="Dickerman A.W."/>
            <person name="Dubchak I.L."/>
            <person name="Garbelotto M."/>
            <person name="Gijzen M."/>
            <person name="Gordon S.G."/>
            <person name="Govers F."/>
            <person name="Grunwald N.J."/>
            <person name="Huang W."/>
            <person name="Ivors K.L."/>
            <person name="Jones R.W."/>
            <person name="Kamoun S."/>
            <person name="Krampis K."/>
            <person name="Lamour K.H."/>
            <person name="Lee M.K."/>
            <person name="McDonald W.H."/>
            <person name="Medina M."/>
            <person name="Meijer H.J."/>
            <person name="Nordberg E.K."/>
            <person name="Maclean D.J."/>
            <person name="Ospina-Giraldo M.D."/>
            <person name="Morris P.F."/>
            <person name="Phuntumart V."/>
            <person name="Putnam N.H."/>
            <person name="Rash S."/>
            <person name="Rose J.K."/>
            <person name="Sakihama Y."/>
            <person name="Salamov A.A."/>
            <person name="Savidor A."/>
            <person name="Scheuring C.F."/>
            <person name="Smith B.M."/>
            <person name="Sobral B.W."/>
            <person name="Terry A."/>
            <person name="Torto-Alalibo T.A."/>
            <person name="Win J."/>
            <person name="Xu Z."/>
            <person name="Zhang H."/>
            <person name="Grigoriev I.V."/>
            <person name="Rokhsar D.S."/>
            <person name="Boore J.L."/>
        </authorList>
    </citation>
    <scope>NUCLEOTIDE SEQUENCE [LARGE SCALE GENOMIC DNA]</scope>
    <source>
        <strain evidence="7 8">P6497</strain>
    </source>
</reference>
<evidence type="ECO:0000313" key="7">
    <source>
        <dbReference type="EMBL" id="EGZ17699.1"/>
    </source>
</evidence>
<dbReference type="InterPro" id="IPR002401">
    <property type="entry name" value="Cyt_P450_E_grp-I"/>
</dbReference>
<keyword evidence="6" id="KW-0503">Monooxygenase</keyword>
<dbReference type="KEGG" id="psoj:PHYSODRAFT_504330"/>
<keyword evidence="5 6" id="KW-0349">Heme</keyword>
<dbReference type="PRINTS" id="PR00463">
    <property type="entry name" value="EP450I"/>
</dbReference>
<dbReference type="PROSITE" id="PS00086">
    <property type="entry name" value="CYTOCHROME_P450"/>
    <property type="match status" value="1"/>
</dbReference>
<dbReference type="InParanoid" id="G4ZIN8"/>
<comment type="cofactor">
    <cofactor evidence="5">
        <name>heme</name>
        <dbReference type="ChEBI" id="CHEBI:30413"/>
    </cofactor>
</comment>
<gene>
    <name evidence="7" type="ORF">PHYSODRAFT_504330</name>
</gene>
<evidence type="ECO:0000256" key="3">
    <source>
        <dbReference type="ARBA" id="ARBA00023002"/>
    </source>
</evidence>
<name>G4ZIN8_PHYSP</name>
<evidence type="ECO:0000256" key="6">
    <source>
        <dbReference type="RuleBase" id="RU000461"/>
    </source>
</evidence>
<dbReference type="GO" id="GO:0004497">
    <property type="term" value="F:monooxygenase activity"/>
    <property type="evidence" value="ECO:0007669"/>
    <property type="project" value="UniProtKB-KW"/>
</dbReference>
<protein>
    <recommendedName>
        <fullName evidence="9">Cytochrome P450</fullName>
    </recommendedName>
</protein>
<dbReference type="STRING" id="1094619.G4ZIN8"/>
<dbReference type="Proteomes" id="UP000002640">
    <property type="component" value="Unassembled WGS sequence"/>
</dbReference>
<dbReference type="PANTHER" id="PTHR24296">
    <property type="entry name" value="CYTOCHROME P450"/>
    <property type="match status" value="1"/>
</dbReference>
<dbReference type="RefSeq" id="XP_009526757.1">
    <property type="nucleotide sequence ID" value="XM_009528462.1"/>
</dbReference>
<dbReference type="PRINTS" id="PR00385">
    <property type="entry name" value="P450"/>
</dbReference>
<evidence type="ECO:0000256" key="1">
    <source>
        <dbReference type="ARBA" id="ARBA00010617"/>
    </source>
</evidence>
<proteinExistence type="inferred from homology"/>
<dbReference type="GO" id="GO:0005506">
    <property type="term" value="F:iron ion binding"/>
    <property type="evidence" value="ECO:0007669"/>
    <property type="project" value="InterPro"/>
</dbReference>
<evidence type="ECO:0000313" key="8">
    <source>
        <dbReference type="Proteomes" id="UP000002640"/>
    </source>
</evidence>
<dbReference type="EMBL" id="JH159154">
    <property type="protein sequence ID" value="EGZ17699.1"/>
    <property type="molecule type" value="Genomic_DNA"/>
</dbReference>